<dbReference type="EMBL" id="LR134473">
    <property type="protein sequence ID" value="VEI02869.1"/>
    <property type="molecule type" value="Genomic_DNA"/>
</dbReference>
<dbReference type="GO" id="GO:0004175">
    <property type="term" value="F:endopeptidase activity"/>
    <property type="evidence" value="ECO:0007669"/>
    <property type="project" value="UniProtKB-ARBA"/>
</dbReference>
<dbReference type="PANTHER" id="PTHR36435">
    <property type="entry name" value="SLR1288 PROTEIN"/>
    <property type="match status" value="1"/>
</dbReference>
<feature type="transmembrane region" description="Helical" evidence="1">
    <location>
        <begin position="150"/>
        <end position="177"/>
    </location>
</feature>
<dbReference type="Pfam" id="PF02517">
    <property type="entry name" value="Rce1-like"/>
    <property type="match status" value="1"/>
</dbReference>
<dbReference type="InterPro" id="IPR052710">
    <property type="entry name" value="CAAX_protease"/>
</dbReference>
<feature type="transmembrane region" description="Helical" evidence="1">
    <location>
        <begin position="12"/>
        <end position="34"/>
    </location>
</feature>
<feature type="transmembrane region" description="Helical" evidence="1">
    <location>
        <begin position="197"/>
        <end position="216"/>
    </location>
</feature>
<evidence type="ECO:0000256" key="1">
    <source>
        <dbReference type="SAM" id="Phobius"/>
    </source>
</evidence>
<evidence type="ECO:0000313" key="3">
    <source>
        <dbReference type="EMBL" id="VEI02869.1"/>
    </source>
</evidence>
<dbReference type="GO" id="GO:0006508">
    <property type="term" value="P:proteolysis"/>
    <property type="evidence" value="ECO:0007669"/>
    <property type="project" value="UniProtKB-KW"/>
</dbReference>
<gene>
    <name evidence="3" type="ORF">NCTC13652_01062</name>
</gene>
<sequence length="249" mass="25856">MSRAVLRRVTAVTTVCLGVPPGYLVIAICAAVLVPSTMTAALIADGVAGLVAGLIIARTSLVDRRHRGGPASTPARVAALAGVVGLTVVTGQTAAQMVYRVVGSRGWQEHVAAQSQAPLALTLVFTLLVAPVTEELMLRGLMFPLLRREVSLTTSVVLTTLVFAVLHGNLVQGLAVVPLGVVLALMREMTGRLWPEILAHIGFNLAALVIPATAIAAMSAHPFVVVVLVAGLTIAMTATWTRWPAAATV</sequence>
<dbReference type="PANTHER" id="PTHR36435:SF1">
    <property type="entry name" value="CAAX AMINO TERMINAL PROTEASE FAMILY PROTEIN"/>
    <property type="match status" value="1"/>
</dbReference>
<feature type="transmembrane region" description="Helical" evidence="1">
    <location>
        <begin position="40"/>
        <end position="57"/>
    </location>
</feature>
<dbReference type="STRING" id="1122997.GCA_000425285_02460"/>
<organism evidence="3 4">
    <name type="scientific">Acidipropionibacterium jensenii</name>
    <dbReference type="NCBI Taxonomy" id="1749"/>
    <lineage>
        <taxon>Bacteria</taxon>
        <taxon>Bacillati</taxon>
        <taxon>Actinomycetota</taxon>
        <taxon>Actinomycetes</taxon>
        <taxon>Propionibacteriales</taxon>
        <taxon>Propionibacteriaceae</taxon>
        <taxon>Acidipropionibacterium</taxon>
    </lineage>
</organism>
<keyword evidence="4" id="KW-1185">Reference proteome</keyword>
<dbReference type="AlphaFoldDB" id="A0A3S4WWC2"/>
<keyword evidence="3" id="KW-0645">Protease</keyword>
<keyword evidence="1" id="KW-1133">Transmembrane helix</keyword>
<reference evidence="3 4" key="1">
    <citation type="submission" date="2018-12" db="EMBL/GenBank/DDBJ databases">
        <authorList>
            <consortium name="Pathogen Informatics"/>
        </authorList>
    </citation>
    <scope>NUCLEOTIDE SEQUENCE [LARGE SCALE GENOMIC DNA]</scope>
    <source>
        <strain evidence="3 4">NCTC13652</strain>
    </source>
</reference>
<evidence type="ECO:0000313" key="4">
    <source>
        <dbReference type="Proteomes" id="UP000277858"/>
    </source>
</evidence>
<name>A0A3S4WWC2_9ACTN</name>
<feature type="transmembrane region" description="Helical" evidence="1">
    <location>
        <begin position="223"/>
        <end position="243"/>
    </location>
</feature>
<feature type="domain" description="CAAX prenyl protease 2/Lysostaphin resistance protein A-like" evidence="2">
    <location>
        <begin position="119"/>
        <end position="205"/>
    </location>
</feature>
<dbReference type="InterPro" id="IPR003675">
    <property type="entry name" value="Rce1/LyrA-like_dom"/>
</dbReference>
<dbReference type="RefSeq" id="WP_084149498.1">
    <property type="nucleotide sequence ID" value="NZ_JAKDOF010000029.1"/>
</dbReference>
<keyword evidence="1" id="KW-0472">Membrane</keyword>
<keyword evidence="1" id="KW-0812">Transmembrane</keyword>
<dbReference type="Proteomes" id="UP000277858">
    <property type="component" value="Chromosome"/>
</dbReference>
<dbReference type="GO" id="GO:0080120">
    <property type="term" value="P:CAAX-box protein maturation"/>
    <property type="evidence" value="ECO:0007669"/>
    <property type="project" value="UniProtKB-ARBA"/>
</dbReference>
<keyword evidence="3" id="KW-0378">Hydrolase</keyword>
<protein>
    <submittedName>
        <fullName evidence="3">CAAX amino terminal protease self- immunity</fullName>
    </submittedName>
</protein>
<proteinExistence type="predicted"/>
<accession>A0A3S4WWC2</accession>
<feature type="transmembrane region" description="Helical" evidence="1">
    <location>
        <begin position="77"/>
        <end position="99"/>
    </location>
</feature>
<evidence type="ECO:0000259" key="2">
    <source>
        <dbReference type="Pfam" id="PF02517"/>
    </source>
</evidence>